<keyword evidence="2" id="KW-1185">Reference proteome</keyword>
<comment type="caution">
    <text evidence="1">The sequence shown here is derived from an EMBL/GenBank/DDBJ whole genome shotgun (WGS) entry which is preliminary data.</text>
</comment>
<proteinExistence type="predicted"/>
<reference evidence="1" key="1">
    <citation type="submission" date="2021-06" db="EMBL/GenBank/DDBJ databases">
        <authorList>
            <person name="Kallberg Y."/>
            <person name="Tangrot J."/>
            <person name="Rosling A."/>
        </authorList>
    </citation>
    <scope>NUCLEOTIDE SEQUENCE</scope>
    <source>
        <strain evidence="1">28 12/20/2015</strain>
    </source>
</reference>
<sequence length="206" mass="23737">MNAEAELAANNELIEDTSPINSVLEKNSSTMPPSPHPFRDFFTNVKNPNNPTNAIAVCNWCIRKYGELEMAQLMPKCCTVNRALLCHNHLSEYEAFREANTEEEVQKILNLPQNKVLAMSQIRSDILWSRKIKSAREYDNQAQQLHIAAPILSDKEADEQELAIMDLDYRVSDNDSNEKETTTRSYNQINQNFRENKDLVMKEEQM</sequence>
<accession>A0ACA9KSN8</accession>
<dbReference type="Proteomes" id="UP000789366">
    <property type="component" value="Unassembled WGS sequence"/>
</dbReference>
<organism evidence="1 2">
    <name type="scientific">Cetraspora pellucida</name>
    <dbReference type="NCBI Taxonomy" id="1433469"/>
    <lineage>
        <taxon>Eukaryota</taxon>
        <taxon>Fungi</taxon>
        <taxon>Fungi incertae sedis</taxon>
        <taxon>Mucoromycota</taxon>
        <taxon>Glomeromycotina</taxon>
        <taxon>Glomeromycetes</taxon>
        <taxon>Diversisporales</taxon>
        <taxon>Gigasporaceae</taxon>
        <taxon>Cetraspora</taxon>
    </lineage>
</organism>
<dbReference type="EMBL" id="CAJVPW010001675">
    <property type="protein sequence ID" value="CAG8489568.1"/>
    <property type="molecule type" value="Genomic_DNA"/>
</dbReference>
<evidence type="ECO:0000313" key="1">
    <source>
        <dbReference type="EMBL" id="CAG8489568.1"/>
    </source>
</evidence>
<evidence type="ECO:0000313" key="2">
    <source>
        <dbReference type="Proteomes" id="UP000789366"/>
    </source>
</evidence>
<protein>
    <submittedName>
        <fullName evidence="1">17285_t:CDS:1</fullName>
    </submittedName>
</protein>
<name>A0ACA9KSN8_9GLOM</name>
<gene>
    <name evidence="1" type="ORF">SPELUC_LOCUS2498</name>
</gene>